<protein>
    <submittedName>
        <fullName evidence="1">TIGR04282 family arsenosugar biosynthesis glycosyltransferase</fullName>
    </submittedName>
</protein>
<proteinExistence type="predicted"/>
<dbReference type="SUPFAM" id="SSF53448">
    <property type="entry name" value="Nucleotide-diphospho-sugar transferases"/>
    <property type="match status" value="1"/>
</dbReference>
<sequence>MAKHLLIFARHPALGLVKTRLAYTVGEAEALRVYEELLDHTRAAADGVAATKTLWLAGEPPLGPNAFTEWQAYEQRPQPTGELGERMHQAFGAAFAEGATRCVIIGTDCPELTSTHLEQAFAHLASHDVVVGPALDGGYYLLGMNTLIPDFFQNKAWSTDTVLADTLADADRLGLRVAQLPPLSDVDTASDLLAWQSRRG</sequence>
<accession>A0ABY4F8F4</accession>
<dbReference type="Pfam" id="PF09837">
    <property type="entry name" value="DUF2064"/>
    <property type="match status" value="1"/>
</dbReference>
<reference evidence="1 2" key="1">
    <citation type="submission" date="2022-04" db="EMBL/GenBank/DDBJ databases">
        <title>Hymenobacter sp. isolated from the air.</title>
        <authorList>
            <person name="Won M."/>
            <person name="Lee C.-M."/>
            <person name="Woen H.-Y."/>
            <person name="Kwon S.-W."/>
        </authorList>
    </citation>
    <scope>NUCLEOTIDE SEQUENCE [LARGE SCALE GENOMIC DNA]</scope>
    <source>
        <strain evidence="2">5116 S-27</strain>
    </source>
</reference>
<dbReference type="InterPro" id="IPR029044">
    <property type="entry name" value="Nucleotide-diphossugar_trans"/>
</dbReference>
<dbReference type="NCBIfam" id="TIGR04282">
    <property type="entry name" value="glyco_like_cofC"/>
    <property type="match status" value="1"/>
</dbReference>
<evidence type="ECO:0000313" key="2">
    <source>
        <dbReference type="Proteomes" id="UP000831785"/>
    </source>
</evidence>
<dbReference type="EMBL" id="CP095049">
    <property type="protein sequence ID" value="UOQ50741.1"/>
    <property type="molecule type" value="Genomic_DNA"/>
</dbReference>
<dbReference type="Proteomes" id="UP000831785">
    <property type="component" value="Chromosome"/>
</dbReference>
<dbReference type="Gene3D" id="3.90.550.10">
    <property type="entry name" value="Spore Coat Polysaccharide Biosynthesis Protein SpsA, Chain A"/>
    <property type="match status" value="1"/>
</dbReference>
<evidence type="ECO:0000313" key="1">
    <source>
        <dbReference type="EMBL" id="UOQ50741.1"/>
    </source>
</evidence>
<organism evidence="1 2">
    <name type="scientific">Hymenobacter cellulosivorans</name>
    <dbReference type="NCBI Taxonomy" id="2932249"/>
    <lineage>
        <taxon>Bacteria</taxon>
        <taxon>Pseudomonadati</taxon>
        <taxon>Bacteroidota</taxon>
        <taxon>Cytophagia</taxon>
        <taxon>Cytophagales</taxon>
        <taxon>Hymenobacteraceae</taxon>
        <taxon>Hymenobacter</taxon>
    </lineage>
</organism>
<gene>
    <name evidence="1" type="ORF">MUN80_13325</name>
</gene>
<name>A0ABY4F8F4_9BACT</name>
<dbReference type="PANTHER" id="PTHR36529">
    <property type="entry name" value="SLL1095 PROTEIN"/>
    <property type="match status" value="1"/>
</dbReference>
<dbReference type="InterPro" id="IPR018641">
    <property type="entry name" value="Trfase_1_rSAM/seldom-assoc"/>
</dbReference>
<dbReference type="RefSeq" id="WP_244713551.1">
    <property type="nucleotide sequence ID" value="NZ_CP095049.1"/>
</dbReference>
<dbReference type="PANTHER" id="PTHR36529:SF1">
    <property type="entry name" value="GLYCOSYLTRANSFERASE"/>
    <property type="match status" value="1"/>
</dbReference>
<keyword evidence="2" id="KW-1185">Reference proteome</keyword>